<dbReference type="Pfam" id="PF13632">
    <property type="entry name" value="Glyco_trans_2_3"/>
    <property type="match status" value="1"/>
</dbReference>
<feature type="transmembrane region" description="Helical" evidence="13">
    <location>
        <begin position="6"/>
        <end position="23"/>
    </location>
</feature>
<dbReference type="Gene3D" id="1.10.1200.10">
    <property type="entry name" value="ACP-like"/>
    <property type="match status" value="1"/>
</dbReference>
<evidence type="ECO:0000256" key="2">
    <source>
        <dbReference type="ARBA" id="ARBA00006739"/>
    </source>
</evidence>
<evidence type="ECO:0000256" key="10">
    <source>
        <dbReference type="ARBA" id="ARBA00066964"/>
    </source>
</evidence>
<feature type="transmembrane region" description="Helical" evidence="13">
    <location>
        <begin position="35"/>
        <end position="50"/>
    </location>
</feature>
<dbReference type="RefSeq" id="WP_189361161.1">
    <property type="nucleotide sequence ID" value="NZ_MCIF01000002.1"/>
</dbReference>
<dbReference type="GO" id="GO:0005886">
    <property type="term" value="C:plasma membrane"/>
    <property type="evidence" value="ECO:0007669"/>
    <property type="project" value="TreeGrafter"/>
</dbReference>
<accession>A0A328V8M8</accession>
<protein>
    <recommendedName>
        <fullName evidence="11">Beta-monoglucosyldiacylglycerol synthase</fullName>
        <ecNumber evidence="10">2.4.1.336</ecNumber>
    </recommendedName>
    <alternativeName>
        <fullName evidence="12">UDP-glucose:1,2-diacylglycerol 3-beta-D-glucosyltransferase</fullName>
    </alternativeName>
</protein>
<evidence type="ECO:0000256" key="9">
    <source>
        <dbReference type="ARBA" id="ARBA00053004"/>
    </source>
</evidence>
<feature type="transmembrane region" description="Helical" evidence="13">
    <location>
        <begin position="429"/>
        <end position="451"/>
    </location>
</feature>
<reference evidence="15 16" key="1">
    <citation type="submission" date="2016-08" db="EMBL/GenBank/DDBJ databases">
        <title>Analysis of Carbohydrate Active Enzymes in Thermogemmatispora T81 Reveals Carbohydrate Degradation Ability.</title>
        <authorList>
            <person name="Tomazini A."/>
            <person name="Lal S."/>
            <person name="Stott M."/>
            <person name="Henrissat B."/>
            <person name="Polikarpov I."/>
            <person name="Sparling R."/>
            <person name="Levin D.B."/>
        </authorList>
    </citation>
    <scope>NUCLEOTIDE SEQUENCE [LARGE SCALE GENOMIC DNA]</scope>
    <source>
        <strain evidence="15 16">T81</strain>
    </source>
</reference>
<keyword evidence="4" id="KW-0808">Transferase</keyword>
<dbReference type="FunFam" id="3.90.550.10:FF:000164">
    <property type="entry name" value="Beta-(1-3)-glucosyl transferase"/>
    <property type="match status" value="1"/>
</dbReference>
<dbReference type="InterPro" id="IPR009081">
    <property type="entry name" value="PP-bd_ACP"/>
</dbReference>
<evidence type="ECO:0000256" key="3">
    <source>
        <dbReference type="ARBA" id="ARBA00022676"/>
    </source>
</evidence>
<evidence type="ECO:0000256" key="1">
    <source>
        <dbReference type="ARBA" id="ARBA00004141"/>
    </source>
</evidence>
<feature type="transmembrane region" description="Helical" evidence="13">
    <location>
        <begin position="80"/>
        <end position="102"/>
    </location>
</feature>
<evidence type="ECO:0000256" key="6">
    <source>
        <dbReference type="ARBA" id="ARBA00022842"/>
    </source>
</evidence>
<dbReference type="SUPFAM" id="SSF47336">
    <property type="entry name" value="ACP-like"/>
    <property type="match status" value="1"/>
</dbReference>
<dbReference type="Pfam" id="PF00550">
    <property type="entry name" value="PP-binding"/>
    <property type="match status" value="1"/>
</dbReference>
<dbReference type="InterPro" id="IPR036736">
    <property type="entry name" value="ACP-like_sf"/>
</dbReference>
<feature type="transmembrane region" description="Helical" evidence="13">
    <location>
        <begin position="494"/>
        <end position="517"/>
    </location>
</feature>
<keyword evidence="6" id="KW-0460">Magnesium</keyword>
<dbReference type="EC" id="2.4.1.336" evidence="10"/>
<dbReference type="InterPro" id="IPR029044">
    <property type="entry name" value="Nucleotide-diphossugar_trans"/>
</dbReference>
<dbReference type="PANTHER" id="PTHR43867:SF4">
    <property type="entry name" value="BETA-(1-3)-GLUCOSYL TRANSFERASE"/>
    <property type="match status" value="1"/>
</dbReference>
<dbReference type="PANTHER" id="PTHR43867">
    <property type="entry name" value="CELLULOSE SYNTHASE CATALYTIC SUBUNIT A [UDP-FORMING]"/>
    <property type="match status" value="1"/>
</dbReference>
<evidence type="ECO:0000256" key="5">
    <source>
        <dbReference type="ARBA" id="ARBA00022692"/>
    </source>
</evidence>
<keyword evidence="5 13" id="KW-0812">Transmembrane</keyword>
<proteinExistence type="inferred from homology"/>
<name>A0A328V8M8_9CHLR</name>
<evidence type="ECO:0000256" key="8">
    <source>
        <dbReference type="ARBA" id="ARBA00023136"/>
    </source>
</evidence>
<comment type="catalytic activity">
    <reaction evidence="9">
        <text>a 1,2-diacyl-sn-glycerol + UDP-alpha-D-glucose = a 1,2-diacyl-3-O-(beta-D-glucopyranosyl)-sn-glycerol + UDP + H(+)</text>
        <dbReference type="Rhea" id="RHEA:17285"/>
        <dbReference type="ChEBI" id="CHEBI:15378"/>
        <dbReference type="ChEBI" id="CHEBI:17815"/>
        <dbReference type="ChEBI" id="CHEBI:58223"/>
        <dbReference type="ChEBI" id="CHEBI:58885"/>
        <dbReference type="ChEBI" id="CHEBI:75799"/>
        <dbReference type="EC" id="2.4.1.336"/>
    </reaction>
</comment>
<dbReference type="AlphaFoldDB" id="A0A328V8M8"/>
<feature type="domain" description="Carrier" evidence="14">
    <location>
        <begin position="706"/>
        <end position="783"/>
    </location>
</feature>
<evidence type="ECO:0000313" key="16">
    <source>
        <dbReference type="Proteomes" id="UP000248706"/>
    </source>
</evidence>
<feature type="transmembrane region" description="Helical" evidence="13">
    <location>
        <begin position="463"/>
        <end position="482"/>
    </location>
</feature>
<evidence type="ECO:0000256" key="4">
    <source>
        <dbReference type="ARBA" id="ARBA00022679"/>
    </source>
</evidence>
<dbReference type="SUPFAM" id="SSF53448">
    <property type="entry name" value="Nucleotide-diphospho-sugar transferases"/>
    <property type="match status" value="1"/>
</dbReference>
<comment type="subcellular location">
    <subcellularLocation>
        <location evidence="1">Membrane</location>
        <topology evidence="1">Multi-pass membrane protein</topology>
    </subcellularLocation>
</comment>
<dbReference type="InterPro" id="IPR001173">
    <property type="entry name" value="Glyco_trans_2-like"/>
</dbReference>
<evidence type="ECO:0000256" key="13">
    <source>
        <dbReference type="SAM" id="Phobius"/>
    </source>
</evidence>
<dbReference type="InterPro" id="IPR050321">
    <property type="entry name" value="Glycosyltr_2/OpgH_subfam"/>
</dbReference>
<dbReference type="Gene3D" id="3.90.550.10">
    <property type="entry name" value="Spore Coat Polysaccharide Biosynthesis Protein SpsA, Chain A"/>
    <property type="match status" value="1"/>
</dbReference>
<feature type="transmembrane region" description="Helical" evidence="13">
    <location>
        <begin position="56"/>
        <end position="73"/>
    </location>
</feature>
<evidence type="ECO:0000259" key="14">
    <source>
        <dbReference type="PROSITE" id="PS50075"/>
    </source>
</evidence>
<dbReference type="PROSITE" id="PS50075">
    <property type="entry name" value="CARRIER"/>
    <property type="match status" value="1"/>
</dbReference>
<evidence type="ECO:0000256" key="7">
    <source>
        <dbReference type="ARBA" id="ARBA00022989"/>
    </source>
</evidence>
<evidence type="ECO:0000313" key="15">
    <source>
        <dbReference type="EMBL" id="RAQ93957.1"/>
    </source>
</evidence>
<feature type="transmembrane region" description="Helical" evidence="13">
    <location>
        <begin position="538"/>
        <end position="561"/>
    </location>
</feature>
<comment type="caution">
    <text evidence="15">The sequence shown here is derived from an EMBL/GenBank/DDBJ whole genome shotgun (WGS) entry which is preliminary data.</text>
</comment>
<keyword evidence="3" id="KW-0328">Glycosyltransferase</keyword>
<keyword evidence="16" id="KW-1185">Reference proteome</keyword>
<evidence type="ECO:0000256" key="11">
    <source>
        <dbReference type="ARBA" id="ARBA00068721"/>
    </source>
</evidence>
<feature type="transmembrane region" description="Helical" evidence="13">
    <location>
        <begin position="567"/>
        <end position="590"/>
    </location>
</feature>
<sequence>MPSWIEPYLLATTLAVLVTMLGVMPRFVRESRTNGVILLALVALAGGSAAEWFHQPWLPGAVLLLPVLLWLWGRRGAWNAWALIAGACLLLQTVASLLPLGVTFLQSSGISRAVGALMGGTQMLSVVATAPVIFDLLNVPGRGHFPERDRMLAAPEPSHWPGCCVQVPTHNEPPELVARVILQLLRQQYPGPWMIQVIDNHTPDPATWKPIARLCQRYHQRIQFLHLEQWPGFKTGALNEGTRRLPAWGELIAVVDADDLVHPQFLRATVRHFVDPSVAFVQTPQHYRAWQGHPYFDGLNYMYAAFFATYLASRREPHSIMCTGTMGLVRRSSLEEVGLWDETCVTEDAELSIRLLGKGWKGVDDHRPYGAGLMPFEFDALKKQRFRWAFGTMQLLKKHWRPLLGLSSPGRYHLTLTQRLCYLGIGFQYLTEALTFCSTLLLGGAVGVSTLMGHHMLLPLPPIWLIPVLLLLTTGIRTVWGLREATGCKPGQAIGALLFFYALSWVTCQACLTALFRQKGVFLRTPKIRPQHRRWQRALLITAQETLLSAVLVGGALGMSLLQPASVLAIVLFLLQGLIYGMAPVCALAAEGIWLIPRRLPGTNGSPFSTRRLAPPPPSLLQESAWSASQHRGHSAGCHSHSLVAGSGNDAAHGKTELVVPQVGVLRFHALGPSVSLHLPSDANQALRGPTEWTTDRLFSAQQNPSLQVLVERILMQLFAQVLDRPAVCIKGTSHFFESGRDAQTLSALLCAIEERLQIRLSPEEIIEHPILFRLAAIVVQRQAAMVPLSTQQPGRMR</sequence>
<gene>
    <name evidence="15" type="ORF">A4R35_00335</name>
</gene>
<keyword evidence="8 13" id="KW-0472">Membrane</keyword>
<dbReference type="EMBL" id="MCIF01000002">
    <property type="protein sequence ID" value="RAQ93957.1"/>
    <property type="molecule type" value="Genomic_DNA"/>
</dbReference>
<keyword evidence="7 13" id="KW-1133">Transmembrane helix</keyword>
<dbReference type="Proteomes" id="UP000248706">
    <property type="component" value="Unassembled WGS sequence"/>
</dbReference>
<dbReference type="GO" id="GO:0016758">
    <property type="term" value="F:hexosyltransferase activity"/>
    <property type="evidence" value="ECO:0007669"/>
    <property type="project" value="TreeGrafter"/>
</dbReference>
<evidence type="ECO:0000256" key="12">
    <source>
        <dbReference type="ARBA" id="ARBA00078564"/>
    </source>
</evidence>
<comment type="similarity">
    <text evidence="2">Belongs to the glycosyltransferase 2 family.</text>
</comment>
<organism evidence="15 16">
    <name type="scientific">Thermogemmatispora tikiterensis</name>
    <dbReference type="NCBI Taxonomy" id="1825093"/>
    <lineage>
        <taxon>Bacteria</taxon>
        <taxon>Bacillati</taxon>
        <taxon>Chloroflexota</taxon>
        <taxon>Ktedonobacteria</taxon>
        <taxon>Thermogemmatisporales</taxon>
        <taxon>Thermogemmatisporaceae</taxon>
        <taxon>Thermogemmatispora</taxon>
    </lineage>
</organism>